<keyword evidence="7" id="KW-0256">Endoplasmic reticulum</keyword>
<protein>
    <submittedName>
        <fullName evidence="12">CYP4V2</fullName>
    </submittedName>
</protein>
<name>A0ABY6LAN3_9ARAC</name>
<dbReference type="PRINTS" id="PR00465">
    <property type="entry name" value="EP450IV"/>
</dbReference>
<comment type="function">
    <text evidence="2">May be involved in the metabolism of insect hormones and in the breakdown of synthetic insecticides.</text>
</comment>
<dbReference type="Pfam" id="PF00067">
    <property type="entry name" value="p450"/>
    <property type="match status" value="1"/>
</dbReference>
<keyword evidence="5" id="KW-0349">Heme</keyword>
<evidence type="ECO:0000256" key="6">
    <source>
        <dbReference type="ARBA" id="ARBA00022723"/>
    </source>
</evidence>
<evidence type="ECO:0000256" key="4">
    <source>
        <dbReference type="ARBA" id="ARBA00010617"/>
    </source>
</evidence>
<evidence type="ECO:0000256" key="9">
    <source>
        <dbReference type="ARBA" id="ARBA00023033"/>
    </source>
</evidence>
<feature type="domain" description="KOW" evidence="11">
    <location>
        <begin position="4"/>
        <end position="30"/>
    </location>
</feature>
<dbReference type="InterPro" id="IPR008991">
    <property type="entry name" value="Translation_prot_SH3-like_sf"/>
</dbReference>
<gene>
    <name evidence="12" type="ORF">LAZ67_15002236</name>
</gene>
<keyword evidence="6" id="KW-0479">Metal-binding</keyword>
<dbReference type="PANTHER" id="PTHR24291:SF189">
    <property type="entry name" value="CYTOCHROME P450 4C3-RELATED"/>
    <property type="match status" value="1"/>
</dbReference>
<proteinExistence type="inferred from homology"/>
<evidence type="ECO:0000313" key="13">
    <source>
        <dbReference type="Proteomes" id="UP001235939"/>
    </source>
</evidence>
<evidence type="ECO:0000256" key="3">
    <source>
        <dbReference type="ARBA" id="ARBA00004586"/>
    </source>
</evidence>
<dbReference type="InterPro" id="IPR005824">
    <property type="entry name" value="KOW"/>
</dbReference>
<dbReference type="InterPro" id="IPR036396">
    <property type="entry name" value="Cyt_P450_sf"/>
</dbReference>
<evidence type="ECO:0000256" key="8">
    <source>
        <dbReference type="ARBA" id="ARBA00023004"/>
    </source>
</evidence>
<comment type="subcellular location">
    <subcellularLocation>
        <location evidence="3">Endoplasmic reticulum membrane</location>
    </subcellularLocation>
</comment>
<dbReference type="Pfam" id="PF00467">
    <property type="entry name" value="KOW"/>
    <property type="match status" value="1"/>
</dbReference>
<dbReference type="PRINTS" id="PR00385">
    <property type="entry name" value="P450"/>
</dbReference>
<keyword evidence="10" id="KW-0472">Membrane</keyword>
<dbReference type="Proteomes" id="UP001235939">
    <property type="component" value="Chromosome 15"/>
</dbReference>
<dbReference type="InterPro" id="IPR001128">
    <property type="entry name" value="Cyt_P450"/>
</dbReference>
<dbReference type="CDD" id="cd06090">
    <property type="entry name" value="KOW_RPL27"/>
    <property type="match status" value="1"/>
</dbReference>
<evidence type="ECO:0000256" key="2">
    <source>
        <dbReference type="ARBA" id="ARBA00003690"/>
    </source>
</evidence>
<dbReference type="EMBL" id="CP092877">
    <property type="protein sequence ID" value="UYV77779.1"/>
    <property type="molecule type" value="Genomic_DNA"/>
</dbReference>
<reference evidence="12 13" key="1">
    <citation type="submission" date="2022-01" db="EMBL/GenBank/DDBJ databases">
        <title>A chromosomal length assembly of Cordylochernes scorpioides.</title>
        <authorList>
            <person name="Zeh D."/>
            <person name="Zeh J."/>
        </authorList>
    </citation>
    <scope>NUCLEOTIDE SEQUENCE [LARGE SCALE GENOMIC DNA]</scope>
    <source>
        <strain evidence="12">IN4F17</strain>
        <tissue evidence="12">Whole Body</tissue>
    </source>
</reference>
<keyword evidence="13" id="KW-1185">Reference proteome</keyword>
<comment type="cofactor">
    <cofactor evidence="1">
        <name>heme</name>
        <dbReference type="ChEBI" id="CHEBI:30413"/>
    </cofactor>
</comment>
<evidence type="ECO:0000313" key="12">
    <source>
        <dbReference type="EMBL" id="UYV77779.1"/>
    </source>
</evidence>
<comment type="similarity">
    <text evidence="4">Belongs to the cytochrome P450 family.</text>
</comment>
<dbReference type="PANTHER" id="PTHR24291">
    <property type="entry name" value="CYTOCHROME P450 FAMILY 4"/>
    <property type="match status" value="1"/>
</dbReference>
<dbReference type="SUPFAM" id="SSF48264">
    <property type="entry name" value="Cytochrome P450"/>
    <property type="match status" value="1"/>
</dbReference>
<evidence type="ECO:0000256" key="5">
    <source>
        <dbReference type="ARBA" id="ARBA00022617"/>
    </source>
</evidence>
<evidence type="ECO:0000259" key="11">
    <source>
        <dbReference type="Pfam" id="PF00467"/>
    </source>
</evidence>
<dbReference type="Gene3D" id="1.10.630.10">
    <property type="entry name" value="Cytochrome P450"/>
    <property type="match status" value="1"/>
</dbReference>
<keyword evidence="8" id="KW-0408">Iron</keyword>
<evidence type="ECO:0000256" key="10">
    <source>
        <dbReference type="ARBA" id="ARBA00023136"/>
    </source>
</evidence>
<sequence>MRTGKVVIVLNGKYAGKKAIIVKNNDKGNRETLYGHALVAGVDRAPRKITKRMNKKKQAKKSRIKPFMRVYNYNHLLPTHYIVDVPLDKTLVNKESVKDPVQCKQAKVILERREEFKKLLSEGKTPTNPEEEFITRRRRAFLDMLLYYHLVEGSMELEEVKEEVDNFMFTGHDSAALTTSWVIYFLGLYQNIQSRVMEELEEIYGENSDSDVTIEDTKKMKYLGCVMKESLRIYTGIPYIARHLTEDLKIGKYTIPAGATAMAFTYMIHRSPDIYPNPEVFDPDRFLPENVNKRHPFAYLPFSAGPRNCI</sequence>
<feature type="non-terminal residue" evidence="12">
    <location>
        <position position="310"/>
    </location>
</feature>
<keyword evidence="9" id="KW-0503">Monooxygenase</keyword>
<accession>A0ABY6LAN3</accession>
<dbReference type="InterPro" id="IPR050196">
    <property type="entry name" value="Cytochrome_P450_Monoox"/>
</dbReference>
<organism evidence="12 13">
    <name type="scientific">Cordylochernes scorpioides</name>
    <dbReference type="NCBI Taxonomy" id="51811"/>
    <lineage>
        <taxon>Eukaryota</taxon>
        <taxon>Metazoa</taxon>
        <taxon>Ecdysozoa</taxon>
        <taxon>Arthropoda</taxon>
        <taxon>Chelicerata</taxon>
        <taxon>Arachnida</taxon>
        <taxon>Pseudoscorpiones</taxon>
        <taxon>Cheliferoidea</taxon>
        <taxon>Chernetidae</taxon>
        <taxon>Cordylochernes</taxon>
    </lineage>
</organism>
<dbReference type="InterPro" id="IPR002403">
    <property type="entry name" value="Cyt_P450_E_grp-IV"/>
</dbReference>
<evidence type="ECO:0000256" key="7">
    <source>
        <dbReference type="ARBA" id="ARBA00022824"/>
    </source>
</evidence>
<dbReference type="InterPro" id="IPR041991">
    <property type="entry name" value="Ribosomal_eL27_KOW"/>
</dbReference>
<dbReference type="SUPFAM" id="SSF50104">
    <property type="entry name" value="Translation proteins SH3-like domain"/>
    <property type="match status" value="1"/>
</dbReference>
<keyword evidence="9" id="KW-0560">Oxidoreductase</keyword>
<evidence type="ECO:0000256" key="1">
    <source>
        <dbReference type="ARBA" id="ARBA00001971"/>
    </source>
</evidence>